<evidence type="ECO:0000313" key="2">
    <source>
        <dbReference type="Proteomes" id="UP000663970"/>
    </source>
</evidence>
<dbReference type="InterPro" id="IPR003749">
    <property type="entry name" value="ThiS/MoaD-like"/>
</dbReference>
<dbReference type="InterPro" id="IPR016155">
    <property type="entry name" value="Mopterin_synth/thiamin_S_b"/>
</dbReference>
<organism evidence="1 2">
    <name type="scientific">Halobacillus kuroshimensis</name>
    <dbReference type="NCBI Taxonomy" id="302481"/>
    <lineage>
        <taxon>Bacteria</taxon>
        <taxon>Bacillati</taxon>
        <taxon>Bacillota</taxon>
        <taxon>Bacilli</taxon>
        <taxon>Bacillales</taxon>
        <taxon>Bacillaceae</taxon>
        <taxon>Halobacillus</taxon>
    </lineage>
</organism>
<dbReference type="SUPFAM" id="SSF54285">
    <property type="entry name" value="MoaD/ThiS"/>
    <property type="match status" value="1"/>
</dbReference>
<comment type="caution">
    <text evidence="1">The sequence shown here is derived from an EMBL/GenBank/DDBJ whole genome shotgun (WGS) entry which is preliminary data.</text>
</comment>
<evidence type="ECO:0000313" key="1">
    <source>
        <dbReference type="EMBL" id="MBN8234109.1"/>
    </source>
</evidence>
<dbReference type="InterPro" id="IPR010035">
    <property type="entry name" value="Thi_S"/>
</dbReference>
<gene>
    <name evidence="1" type="primary">thiS</name>
    <name evidence="1" type="ORF">JF544_02575</name>
</gene>
<proteinExistence type="predicted"/>
<dbReference type="Pfam" id="PF02597">
    <property type="entry name" value="ThiS"/>
    <property type="match status" value="1"/>
</dbReference>
<keyword evidence="2" id="KW-1185">Reference proteome</keyword>
<dbReference type="InterPro" id="IPR012675">
    <property type="entry name" value="Beta-grasp_dom_sf"/>
</dbReference>
<name>A0ABS3DRZ4_9BACI</name>
<dbReference type="EMBL" id="JAEKJY010000001">
    <property type="protein sequence ID" value="MBN8234109.1"/>
    <property type="molecule type" value="Genomic_DNA"/>
</dbReference>
<dbReference type="Proteomes" id="UP000663970">
    <property type="component" value="Unassembled WGS sequence"/>
</dbReference>
<dbReference type="PANTHER" id="PTHR34472:SF1">
    <property type="entry name" value="SULFUR CARRIER PROTEIN THIS"/>
    <property type="match status" value="1"/>
</dbReference>
<sequence length="65" mass="7471">MKLNGEWHEIPEHLDDVRTLLSHFQLDNRVVMVELNDTILEKSEHGHSQLHEGDQIELVQFVGGG</sequence>
<reference evidence="1 2" key="1">
    <citation type="submission" date="2020-12" db="EMBL/GenBank/DDBJ databases">
        <title>Oil enriched cultivation method for isolating marine PHA-producing bacteria.</title>
        <authorList>
            <person name="Zheng W."/>
            <person name="Yu S."/>
            <person name="Huang Y."/>
        </authorList>
    </citation>
    <scope>NUCLEOTIDE SEQUENCE [LARGE SCALE GENOMIC DNA]</scope>
    <source>
        <strain evidence="1 2">SY-2-6</strain>
    </source>
</reference>
<protein>
    <submittedName>
        <fullName evidence="1">Sulfur carrier protein ThiS</fullName>
    </submittedName>
</protein>
<dbReference type="PANTHER" id="PTHR34472">
    <property type="entry name" value="SULFUR CARRIER PROTEIN THIS"/>
    <property type="match status" value="1"/>
</dbReference>
<dbReference type="NCBIfam" id="TIGR01683">
    <property type="entry name" value="thiS"/>
    <property type="match status" value="1"/>
</dbReference>
<accession>A0ABS3DRZ4</accession>
<dbReference type="Gene3D" id="3.10.20.30">
    <property type="match status" value="1"/>
</dbReference>
<dbReference type="CDD" id="cd00565">
    <property type="entry name" value="Ubl_ThiS"/>
    <property type="match status" value="1"/>
</dbReference>